<name>A0A9D3W7W1_9ROSI</name>
<gene>
    <name evidence="1" type="ORF">J1N35_007671</name>
</gene>
<protein>
    <submittedName>
        <fullName evidence="1">Uncharacterized protein</fullName>
    </submittedName>
</protein>
<dbReference type="PANTHER" id="PTHR33240:SF15">
    <property type="entry name" value="GAG-PRO-LIKE PROTEIN"/>
    <property type="match status" value="1"/>
</dbReference>
<evidence type="ECO:0000313" key="1">
    <source>
        <dbReference type="EMBL" id="KAH1114293.1"/>
    </source>
</evidence>
<keyword evidence="2" id="KW-1185">Reference proteome</keyword>
<dbReference type="AlphaFoldDB" id="A0A9D3W7W1"/>
<proteinExistence type="predicted"/>
<dbReference type="PANTHER" id="PTHR33240">
    <property type="entry name" value="OS08G0508500 PROTEIN"/>
    <property type="match status" value="1"/>
</dbReference>
<comment type="caution">
    <text evidence="1">The sequence shown here is derived from an EMBL/GenBank/DDBJ whole genome shotgun (WGS) entry which is preliminary data.</text>
</comment>
<evidence type="ECO:0000313" key="2">
    <source>
        <dbReference type="Proteomes" id="UP000828251"/>
    </source>
</evidence>
<dbReference type="Proteomes" id="UP000828251">
    <property type="component" value="Unassembled WGS sequence"/>
</dbReference>
<accession>A0A9D3W7W1</accession>
<sequence>MTGAQIENYFTLKDAIEEMRPIARPEVTRFNPKGKQKVRGTIHMIIGTDTDLVYSNKKRWAHMRGIISLSVLKKPKHQEKWNVKFESDDEELIRDEEGNDLMVVSAMVAGFEVKRILVDNGSVVKVLSWEAYRKMVLEEQSSSKANQLYGFANHPIEVKGSITLLVTLGYDERTTRNMSNFT</sequence>
<dbReference type="EMBL" id="JAIQCV010000003">
    <property type="protein sequence ID" value="KAH1114293.1"/>
    <property type="molecule type" value="Genomic_DNA"/>
</dbReference>
<organism evidence="1 2">
    <name type="scientific">Gossypium stocksii</name>
    <dbReference type="NCBI Taxonomy" id="47602"/>
    <lineage>
        <taxon>Eukaryota</taxon>
        <taxon>Viridiplantae</taxon>
        <taxon>Streptophyta</taxon>
        <taxon>Embryophyta</taxon>
        <taxon>Tracheophyta</taxon>
        <taxon>Spermatophyta</taxon>
        <taxon>Magnoliopsida</taxon>
        <taxon>eudicotyledons</taxon>
        <taxon>Gunneridae</taxon>
        <taxon>Pentapetalae</taxon>
        <taxon>rosids</taxon>
        <taxon>malvids</taxon>
        <taxon>Malvales</taxon>
        <taxon>Malvaceae</taxon>
        <taxon>Malvoideae</taxon>
        <taxon>Gossypium</taxon>
    </lineage>
</organism>
<dbReference type="OrthoDB" id="1738169at2759"/>
<reference evidence="1 2" key="1">
    <citation type="journal article" date="2021" name="Plant Biotechnol. J.">
        <title>Multi-omics assisted identification of the key and species-specific regulatory components of drought-tolerant mechanisms in Gossypium stocksii.</title>
        <authorList>
            <person name="Yu D."/>
            <person name="Ke L."/>
            <person name="Zhang D."/>
            <person name="Wu Y."/>
            <person name="Sun Y."/>
            <person name="Mei J."/>
            <person name="Sun J."/>
            <person name="Sun Y."/>
        </authorList>
    </citation>
    <scope>NUCLEOTIDE SEQUENCE [LARGE SCALE GENOMIC DNA]</scope>
    <source>
        <strain evidence="2">cv. E1</strain>
        <tissue evidence="1">Leaf</tissue>
    </source>
</reference>